<evidence type="ECO:0000256" key="1">
    <source>
        <dbReference type="SAM" id="MobiDB-lite"/>
    </source>
</evidence>
<organism evidence="2 3">
    <name type="scientific">Sistotremastrum niveocremeum HHB9708</name>
    <dbReference type="NCBI Taxonomy" id="1314777"/>
    <lineage>
        <taxon>Eukaryota</taxon>
        <taxon>Fungi</taxon>
        <taxon>Dikarya</taxon>
        <taxon>Basidiomycota</taxon>
        <taxon>Agaricomycotina</taxon>
        <taxon>Agaricomycetes</taxon>
        <taxon>Sistotremastrales</taxon>
        <taxon>Sistotremastraceae</taxon>
        <taxon>Sertulicium</taxon>
        <taxon>Sertulicium niveocremeum</taxon>
    </lineage>
</organism>
<dbReference type="Proteomes" id="UP000076722">
    <property type="component" value="Unassembled WGS sequence"/>
</dbReference>
<feature type="compositionally biased region" description="Pro residues" evidence="1">
    <location>
        <begin position="151"/>
        <end position="162"/>
    </location>
</feature>
<evidence type="ECO:0000313" key="3">
    <source>
        <dbReference type="Proteomes" id="UP000076722"/>
    </source>
</evidence>
<name>A0A164PBX0_9AGAM</name>
<feature type="compositionally biased region" description="Polar residues" evidence="1">
    <location>
        <begin position="164"/>
        <end position="184"/>
    </location>
</feature>
<feature type="compositionally biased region" description="Polar residues" evidence="1">
    <location>
        <begin position="24"/>
        <end position="47"/>
    </location>
</feature>
<gene>
    <name evidence="2" type="ORF">SISNIDRAFT_490000</name>
</gene>
<accession>A0A164PBX0</accession>
<dbReference type="AlphaFoldDB" id="A0A164PBX0"/>
<feature type="region of interest" description="Disordered" evidence="1">
    <location>
        <begin position="1"/>
        <end position="185"/>
    </location>
</feature>
<dbReference type="EMBL" id="KV419435">
    <property type="protein sequence ID" value="KZS88570.1"/>
    <property type="molecule type" value="Genomic_DNA"/>
</dbReference>
<evidence type="ECO:0000313" key="2">
    <source>
        <dbReference type="EMBL" id="KZS88570.1"/>
    </source>
</evidence>
<proteinExistence type="predicted"/>
<keyword evidence="3" id="KW-1185">Reference proteome</keyword>
<sequence>MANSLRTSGALKHARNVPSLPRLSPTNSSASMSMQTISPQESSSSNRFEIFDASPRQQISPYSRSIPWPPLSPSSSSSPTYSTPHSHLHPRSHSQSRSTPTTPPALLYSGPSWSREPSELSADETQRLMSEVPRSVATAAGNTILFSGPSRPGPPPPRPRPSPTATHRSSQKTVISQEPSQSGSFLGLGAFLDAVTTRFESGLEEEELGETPVPA</sequence>
<protein>
    <submittedName>
        <fullName evidence="2">Uncharacterized protein</fullName>
    </submittedName>
</protein>
<feature type="compositionally biased region" description="Low complexity" evidence="1">
    <location>
        <begin position="73"/>
        <end position="85"/>
    </location>
</feature>
<reference evidence="2 3" key="1">
    <citation type="journal article" date="2016" name="Mol. Biol. Evol.">
        <title>Comparative Genomics of Early-Diverging Mushroom-Forming Fungi Provides Insights into the Origins of Lignocellulose Decay Capabilities.</title>
        <authorList>
            <person name="Nagy L.G."/>
            <person name="Riley R."/>
            <person name="Tritt A."/>
            <person name="Adam C."/>
            <person name="Daum C."/>
            <person name="Floudas D."/>
            <person name="Sun H."/>
            <person name="Yadav J.S."/>
            <person name="Pangilinan J."/>
            <person name="Larsson K.H."/>
            <person name="Matsuura K."/>
            <person name="Barry K."/>
            <person name="Labutti K."/>
            <person name="Kuo R."/>
            <person name="Ohm R.A."/>
            <person name="Bhattacharya S.S."/>
            <person name="Shirouzu T."/>
            <person name="Yoshinaga Y."/>
            <person name="Martin F.M."/>
            <person name="Grigoriev I.V."/>
            <person name="Hibbett D.S."/>
        </authorList>
    </citation>
    <scope>NUCLEOTIDE SEQUENCE [LARGE SCALE GENOMIC DNA]</scope>
    <source>
        <strain evidence="2 3">HHB9708</strain>
    </source>
</reference>